<dbReference type="InterPro" id="IPR036097">
    <property type="entry name" value="HisK_dim/P_sf"/>
</dbReference>
<keyword evidence="6 11" id="KW-0812">Transmembrane</keyword>
<feature type="transmembrane region" description="Helical" evidence="11">
    <location>
        <begin position="12"/>
        <end position="34"/>
    </location>
</feature>
<evidence type="ECO:0000256" key="1">
    <source>
        <dbReference type="ARBA" id="ARBA00000085"/>
    </source>
</evidence>
<dbReference type="SMART" id="SM00388">
    <property type="entry name" value="HisKA"/>
    <property type="match status" value="1"/>
</dbReference>
<dbReference type="PANTHER" id="PTHR45436:SF5">
    <property type="entry name" value="SENSOR HISTIDINE KINASE TRCS"/>
    <property type="match status" value="1"/>
</dbReference>
<evidence type="ECO:0000259" key="13">
    <source>
        <dbReference type="PROSITE" id="PS50885"/>
    </source>
</evidence>
<protein>
    <recommendedName>
        <fullName evidence="3">histidine kinase</fullName>
        <ecNumber evidence="3">2.7.13.3</ecNumber>
    </recommendedName>
</protein>
<comment type="caution">
    <text evidence="14">The sequence shown here is derived from an EMBL/GenBank/DDBJ whole genome shotgun (WGS) entry which is preliminary data.</text>
</comment>
<dbReference type="Pfam" id="PF00512">
    <property type="entry name" value="HisKA"/>
    <property type="match status" value="1"/>
</dbReference>
<evidence type="ECO:0000259" key="12">
    <source>
        <dbReference type="PROSITE" id="PS50109"/>
    </source>
</evidence>
<dbReference type="EC" id="2.7.13.3" evidence="3"/>
<dbReference type="InterPro" id="IPR005467">
    <property type="entry name" value="His_kinase_dom"/>
</dbReference>
<dbReference type="RefSeq" id="WP_343947748.1">
    <property type="nucleotide sequence ID" value="NZ_BAAAHQ010000001.1"/>
</dbReference>
<dbReference type="InterPro" id="IPR004358">
    <property type="entry name" value="Sig_transdc_His_kin-like_C"/>
</dbReference>
<dbReference type="InterPro" id="IPR036890">
    <property type="entry name" value="HATPase_C_sf"/>
</dbReference>
<organism evidence="14 15">
    <name type="scientific">Nonomuraea longicatena</name>
    <dbReference type="NCBI Taxonomy" id="83682"/>
    <lineage>
        <taxon>Bacteria</taxon>
        <taxon>Bacillati</taxon>
        <taxon>Actinomycetota</taxon>
        <taxon>Actinomycetes</taxon>
        <taxon>Streptosporangiales</taxon>
        <taxon>Streptosporangiaceae</taxon>
        <taxon>Nonomuraea</taxon>
    </lineage>
</organism>
<dbReference type="Gene3D" id="6.10.340.10">
    <property type="match status" value="1"/>
</dbReference>
<dbReference type="InterPro" id="IPR003660">
    <property type="entry name" value="HAMP_dom"/>
</dbReference>
<evidence type="ECO:0000313" key="14">
    <source>
        <dbReference type="EMBL" id="GAA0912177.1"/>
    </source>
</evidence>
<dbReference type="InterPro" id="IPR003594">
    <property type="entry name" value="HATPase_dom"/>
</dbReference>
<dbReference type="Proteomes" id="UP001501578">
    <property type="component" value="Unassembled WGS sequence"/>
</dbReference>
<dbReference type="EMBL" id="BAAAHQ010000001">
    <property type="protein sequence ID" value="GAA0912177.1"/>
    <property type="molecule type" value="Genomic_DNA"/>
</dbReference>
<evidence type="ECO:0000256" key="3">
    <source>
        <dbReference type="ARBA" id="ARBA00012438"/>
    </source>
</evidence>
<reference evidence="14 15" key="1">
    <citation type="journal article" date="2019" name="Int. J. Syst. Evol. Microbiol.">
        <title>The Global Catalogue of Microorganisms (GCM) 10K type strain sequencing project: providing services to taxonomists for standard genome sequencing and annotation.</title>
        <authorList>
            <consortium name="The Broad Institute Genomics Platform"/>
            <consortium name="The Broad Institute Genome Sequencing Center for Infectious Disease"/>
            <person name="Wu L."/>
            <person name="Ma J."/>
        </authorList>
    </citation>
    <scope>NUCLEOTIDE SEQUENCE [LARGE SCALE GENOMIC DNA]</scope>
    <source>
        <strain evidence="14 15">JCM 11136</strain>
    </source>
</reference>
<evidence type="ECO:0000256" key="7">
    <source>
        <dbReference type="ARBA" id="ARBA00022777"/>
    </source>
</evidence>
<gene>
    <name evidence="14" type="ORF">GCM10009560_02410</name>
</gene>
<evidence type="ECO:0000256" key="10">
    <source>
        <dbReference type="ARBA" id="ARBA00023136"/>
    </source>
</evidence>
<keyword evidence="7" id="KW-0418">Kinase</keyword>
<dbReference type="CDD" id="cd06225">
    <property type="entry name" value="HAMP"/>
    <property type="match status" value="1"/>
</dbReference>
<dbReference type="Gene3D" id="1.10.287.130">
    <property type="match status" value="1"/>
</dbReference>
<dbReference type="PRINTS" id="PR00344">
    <property type="entry name" value="BCTRLSENSOR"/>
</dbReference>
<sequence>MFKTWSVRRRMTAVAALNALALNLLVVMLVTPLVHTLLSSYVTDQTARAAGRFAYSAERYAPTGNLKAVAAVEEIEYIQVVDEHGRVRQASPSLIGSPPLTDVKPRGNALRVDTDVCTQLLAGHPCFNTVGVRADVGGQRWMSYAYGPDIPWYIHPLYALGMLGGAVLLTVPTAVVASAAIANLLRPITHIKSELAEITATDLGRRVPRSTQKDELDDLARTVNETLDRLEAVVEQQRRFASDASHDLRSPITAMRAQVEEAMLYPEDTDWQATCEAILSSLNRLQAIVTDLLTLARLEARAPGHRDPVDLSELVTAEVARPRDKRVVTHLEPGVTVSGDRLRLARLLTNLLDNAERHAETTITVTVARREGRAVLEVQDDGAGIAPDQREVVFRRFTRLDASRSRDAGGTGLGLPIAREIAASHHGTLTIEDSDKGARFVLGIPLRQ</sequence>
<proteinExistence type="predicted"/>
<dbReference type="CDD" id="cd00082">
    <property type="entry name" value="HisKA"/>
    <property type="match status" value="1"/>
</dbReference>
<dbReference type="Pfam" id="PF00672">
    <property type="entry name" value="HAMP"/>
    <property type="match status" value="1"/>
</dbReference>
<dbReference type="SUPFAM" id="SSF55874">
    <property type="entry name" value="ATPase domain of HSP90 chaperone/DNA topoisomerase II/histidine kinase"/>
    <property type="match status" value="1"/>
</dbReference>
<dbReference type="SMART" id="SM00304">
    <property type="entry name" value="HAMP"/>
    <property type="match status" value="1"/>
</dbReference>
<dbReference type="SMART" id="SM00387">
    <property type="entry name" value="HATPase_c"/>
    <property type="match status" value="1"/>
</dbReference>
<evidence type="ECO:0000256" key="2">
    <source>
        <dbReference type="ARBA" id="ARBA00004236"/>
    </source>
</evidence>
<keyword evidence="9" id="KW-0902">Two-component regulatory system</keyword>
<dbReference type="SUPFAM" id="SSF158472">
    <property type="entry name" value="HAMP domain-like"/>
    <property type="match status" value="1"/>
</dbReference>
<keyword evidence="10 11" id="KW-0472">Membrane</keyword>
<dbReference type="PANTHER" id="PTHR45436">
    <property type="entry name" value="SENSOR HISTIDINE KINASE YKOH"/>
    <property type="match status" value="1"/>
</dbReference>
<keyword evidence="4" id="KW-0597">Phosphoprotein</keyword>
<keyword evidence="5" id="KW-0808">Transferase</keyword>
<evidence type="ECO:0000256" key="5">
    <source>
        <dbReference type="ARBA" id="ARBA00022679"/>
    </source>
</evidence>
<comment type="subcellular location">
    <subcellularLocation>
        <location evidence="2">Cell membrane</location>
    </subcellularLocation>
</comment>
<dbReference type="Pfam" id="PF02518">
    <property type="entry name" value="HATPase_c"/>
    <property type="match status" value="1"/>
</dbReference>
<evidence type="ECO:0000313" key="15">
    <source>
        <dbReference type="Proteomes" id="UP001501578"/>
    </source>
</evidence>
<dbReference type="InterPro" id="IPR050428">
    <property type="entry name" value="TCS_sensor_his_kinase"/>
</dbReference>
<feature type="domain" description="HAMP" evidence="13">
    <location>
        <begin position="182"/>
        <end position="235"/>
    </location>
</feature>
<evidence type="ECO:0000256" key="11">
    <source>
        <dbReference type="SAM" id="Phobius"/>
    </source>
</evidence>
<dbReference type="PROSITE" id="PS50109">
    <property type="entry name" value="HIS_KIN"/>
    <property type="match status" value="1"/>
</dbReference>
<evidence type="ECO:0000256" key="8">
    <source>
        <dbReference type="ARBA" id="ARBA00022989"/>
    </source>
</evidence>
<dbReference type="InterPro" id="IPR003661">
    <property type="entry name" value="HisK_dim/P_dom"/>
</dbReference>
<keyword evidence="8 11" id="KW-1133">Transmembrane helix</keyword>
<keyword evidence="15" id="KW-1185">Reference proteome</keyword>
<feature type="domain" description="Histidine kinase" evidence="12">
    <location>
        <begin position="243"/>
        <end position="448"/>
    </location>
</feature>
<evidence type="ECO:0000256" key="4">
    <source>
        <dbReference type="ARBA" id="ARBA00022553"/>
    </source>
</evidence>
<accession>A0ABN1NLV5</accession>
<dbReference type="PROSITE" id="PS50885">
    <property type="entry name" value="HAMP"/>
    <property type="match status" value="1"/>
</dbReference>
<dbReference type="SUPFAM" id="SSF47384">
    <property type="entry name" value="Homodimeric domain of signal transducing histidine kinase"/>
    <property type="match status" value="1"/>
</dbReference>
<name>A0ABN1NLV5_9ACTN</name>
<dbReference type="Gene3D" id="3.30.565.10">
    <property type="entry name" value="Histidine kinase-like ATPase, C-terminal domain"/>
    <property type="match status" value="1"/>
</dbReference>
<comment type="catalytic activity">
    <reaction evidence="1">
        <text>ATP + protein L-histidine = ADP + protein N-phospho-L-histidine.</text>
        <dbReference type="EC" id="2.7.13.3"/>
    </reaction>
</comment>
<evidence type="ECO:0000256" key="9">
    <source>
        <dbReference type="ARBA" id="ARBA00023012"/>
    </source>
</evidence>
<evidence type="ECO:0000256" key="6">
    <source>
        <dbReference type="ARBA" id="ARBA00022692"/>
    </source>
</evidence>